<reference evidence="3" key="1">
    <citation type="journal article" date="2022" name="Plant J.">
        <title>Strategies of tolerance reflected in two North American maple genomes.</title>
        <authorList>
            <person name="McEvoy S.L."/>
            <person name="Sezen U.U."/>
            <person name="Trouern-Trend A."/>
            <person name="McMahon S.M."/>
            <person name="Schaberg P.G."/>
            <person name="Yang J."/>
            <person name="Wegrzyn J.L."/>
            <person name="Swenson N.G."/>
        </authorList>
    </citation>
    <scope>NUCLEOTIDE SEQUENCE</scope>
    <source>
        <strain evidence="3">NS2018</strain>
    </source>
</reference>
<dbReference type="Proteomes" id="UP001168877">
    <property type="component" value="Unassembled WGS sequence"/>
</dbReference>
<name>A0AA39SYW9_ACESA</name>
<keyword evidence="2" id="KW-0472">Membrane</keyword>
<feature type="compositionally biased region" description="Polar residues" evidence="1">
    <location>
        <begin position="94"/>
        <end position="106"/>
    </location>
</feature>
<reference evidence="3" key="2">
    <citation type="submission" date="2023-06" db="EMBL/GenBank/DDBJ databases">
        <authorList>
            <person name="Swenson N.G."/>
            <person name="Wegrzyn J.L."/>
            <person name="Mcevoy S.L."/>
        </authorList>
    </citation>
    <scope>NUCLEOTIDE SEQUENCE</scope>
    <source>
        <strain evidence="3">NS2018</strain>
        <tissue evidence="3">Leaf</tissue>
    </source>
</reference>
<evidence type="ECO:0000313" key="4">
    <source>
        <dbReference type="Proteomes" id="UP001168877"/>
    </source>
</evidence>
<proteinExistence type="predicted"/>
<protein>
    <submittedName>
        <fullName evidence="3">Uncharacterized protein</fullName>
    </submittedName>
</protein>
<feature type="compositionally biased region" description="Basic residues" evidence="1">
    <location>
        <begin position="183"/>
        <end position="193"/>
    </location>
</feature>
<evidence type="ECO:0000313" key="3">
    <source>
        <dbReference type="EMBL" id="KAK0599963.1"/>
    </source>
</evidence>
<feature type="region of interest" description="Disordered" evidence="1">
    <location>
        <begin position="169"/>
        <end position="209"/>
    </location>
</feature>
<comment type="caution">
    <text evidence="3">The sequence shown here is derived from an EMBL/GenBank/DDBJ whole genome shotgun (WGS) entry which is preliminary data.</text>
</comment>
<keyword evidence="2" id="KW-0812">Transmembrane</keyword>
<gene>
    <name evidence="3" type="ORF">LWI29_010236</name>
</gene>
<keyword evidence="2" id="KW-1133">Transmembrane helix</keyword>
<evidence type="ECO:0000256" key="2">
    <source>
        <dbReference type="SAM" id="Phobius"/>
    </source>
</evidence>
<accession>A0AA39SYW9</accession>
<dbReference type="EMBL" id="JAUESC010000003">
    <property type="protein sequence ID" value="KAK0599963.1"/>
    <property type="molecule type" value="Genomic_DNA"/>
</dbReference>
<sequence length="362" mass="39279">MKSAATKLRAGLVMELHPYLVLVKAGTLPLAGVVFGGLLRKLMTGHETCLGSGGSTSRWWKGNGDKYGNLNTGTDKSTTNEGARKGMDMGKSQVKATPTKKSGNQVNGSRFAVFNESMDEEANLGSSQVKGSTSKILTEISNRKPVIMSQLKPSAAKYLVDSLPIENSLSKNHKENGNEVWSKRKGKGTKKISQHSTSTQPKSMAAVEDSEVLQSLHNKMVEIRVAESQQCNDNEESNHSSSRISDTNPVKQQVEIVILTVFLFSSLASTQLSRLRFNKTFAASKTYRMAATEASSSSSVSGDDCVNPLDSSLSINGTAFSSSASSAINFISLCHRLKVLKCFWFCDFSCFCLVTEKMTERV</sequence>
<feature type="transmembrane region" description="Helical" evidence="2">
    <location>
        <begin position="21"/>
        <end position="39"/>
    </location>
</feature>
<keyword evidence="4" id="KW-1185">Reference proteome</keyword>
<evidence type="ECO:0000256" key="1">
    <source>
        <dbReference type="SAM" id="MobiDB-lite"/>
    </source>
</evidence>
<dbReference type="AlphaFoldDB" id="A0AA39SYW9"/>
<feature type="region of interest" description="Disordered" evidence="1">
    <location>
        <begin position="71"/>
        <end position="106"/>
    </location>
</feature>
<organism evidence="3 4">
    <name type="scientific">Acer saccharum</name>
    <name type="common">Sugar maple</name>
    <dbReference type="NCBI Taxonomy" id="4024"/>
    <lineage>
        <taxon>Eukaryota</taxon>
        <taxon>Viridiplantae</taxon>
        <taxon>Streptophyta</taxon>
        <taxon>Embryophyta</taxon>
        <taxon>Tracheophyta</taxon>
        <taxon>Spermatophyta</taxon>
        <taxon>Magnoliopsida</taxon>
        <taxon>eudicotyledons</taxon>
        <taxon>Gunneridae</taxon>
        <taxon>Pentapetalae</taxon>
        <taxon>rosids</taxon>
        <taxon>malvids</taxon>
        <taxon>Sapindales</taxon>
        <taxon>Sapindaceae</taxon>
        <taxon>Hippocastanoideae</taxon>
        <taxon>Acereae</taxon>
        <taxon>Acer</taxon>
    </lineage>
</organism>
<feature type="compositionally biased region" description="Polar residues" evidence="1">
    <location>
        <begin position="71"/>
        <end position="81"/>
    </location>
</feature>